<evidence type="ECO:0000256" key="2">
    <source>
        <dbReference type="ARBA" id="ARBA00022786"/>
    </source>
</evidence>
<dbReference type="InterPro" id="IPR016135">
    <property type="entry name" value="UBQ-conjugating_enzyme/RWD"/>
</dbReference>
<evidence type="ECO:0000256" key="3">
    <source>
        <dbReference type="SAM" id="MobiDB-lite"/>
    </source>
</evidence>
<dbReference type="PANTHER" id="PTHR46116">
    <property type="entry name" value="(E3-INDEPENDENT) E2 UBIQUITIN-CONJUGATING ENZYME"/>
    <property type="match status" value="1"/>
</dbReference>
<evidence type="ECO:0000256" key="1">
    <source>
        <dbReference type="ARBA" id="ARBA00022679"/>
    </source>
</evidence>
<evidence type="ECO:0000313" key="6">
    <source>
        <dbReference type="Proteomes" id="UP001303889"/>
    </source>
</evidence>
<feature type="domain" description="UBC core" evidence="4">
    <location>
        <begin position="483"/>
        <end position="639"/>
    </location>
</feature>
<dbReference type="Gene3D" id="3.10.110.10">
    <property type="entry name" value="Ubiquitin Conjugating Enzyme"/>
    <property type="match status" value="1"/>
</dbReference>
<name>A0AAN6MK45_9PEZI</name>
<keyword evidence="2" id="KW-0833">Ubl conjugation pathway</keyword>
<feature type="compositionally biased region" description="Pro residues" evidence="3">
    <location>
        <begin position="743"/>
        <end position="758"/>
    </location>
</feature>
<evidence type="ECO:0000313" key="5">
    <source>
        <dbReference type="EMBL" id="KAK3901343.1"/>
    </source>
</evidence>
<feature type="region of interest" description="Disordered" evidence="3">
    <location>
        <begin position="655"/>
        <end position="705"/>
    </location>
</feature>
<sequence length="881" mass="96381">MDAEQTTQIQIKNDEQMAQLLQEQLNREDEGLADFELAPRALDDPNELAELIDLRIRLQRVRCVKCKTRIHVKADDVIKRAREALRDARTFHPCFRCRDCKGWSCIGEDTYHPGDRAPTFQNTLATANSNSAWCCDTGRLFLVFSLLCGPETISPPTSPNKVTKPRSKSDAVPSSSTQSGQSEGKWRSNKPRTSLLSKGTGYGDCAPKQPTKINRSRASQGSKEGAQDLELYFHALSPLMGFKTFSILRHPALAWMIPRSPILQHASEILRHAAIEEMNTKPALITAVLNFVETVAIYGETCPVLLRPRVRFPLNEQLGLAVLGDADDALESGSTQHETVQSVVAIIEQLAVPCRKFVQTSNRFGGTGAEEDGPLLELMQRICSMAGRLGRLRTQLDILDNVREGPSEPSPSSSRPAANVTTRGMLASAAKEAQETVAKEITKKAADWHRESCVKEIPDDVILKDFHFASLARTAEKSKPAPGRMRKLLAQVSSLSTDLPDGIFVRHGESRVDVLKVLITGPVGTPYEHGIFEFDMFCSAEFPREPPKMFFRTTGEGRVSFNPNLYPTGKICLSLLGTWSGQPWEPERSTILQILVSIQAMIFNDQPFYNEPGYEYHADRARAEEYNRNIESFTVTHAMIPWLNKRLVAPRALSSAPKASTPAPSSPVPSTPASPITPVQAVPSTTASMPPAAPAPAQQPAPQQSVWYQTAAQQFAAHQSASYHIAVQQQLAAPNLHAVNYAAPPPQPTQPPAPPPLPQSFTSAAPEFPAAQMASHFMAAAQNGPLQPAPVVVAAGSSPPMAIGSTFNSPPRPAPFRSAADEPAADDPIWAEVVRGHFGIKAPLIRETLARFEKSARLVDRQLGLHIGELEGLLRRHGFCD</sequence>
<reference evidence="5" key="1">
    <citation type="journal article" date="2023" name="Mol. Phylogenet. Evol.">
        <title>Genome-scale phylogeny and comparative genomics of the fungal order Sordariales.</title>
        <authorList>
            <person name="Hensen N."/>
            <person name="Bonometti L."/>
            <person name="Westerberg I."/>
            <person name="Brannstrom I.O."/>
            <person name="Guillou S."/>
            <person name="Cros-Aarteil S."/>
            <person name="Calhoun S."/>
            <person name="Haridas S."/>
            <person name="Kuo A."/>
            <person name="Mondo S."/>
            <person name="Pangilinan J."/>
            <person name="Riley R."/>
            <person name="LaButti K."/>
            <person name="Andreopoulos B."/>
            <person name="Lipzen A."/>
            <person name="Chen C."/>
            <person name="Yan M."/>
            <person name="Daum C."/>
            <person name="Ng V."/>
            <person name="Clum A."/>
            <person name="Steindorff A."/>
            <person name="Ohm R.A."/>
            <person name="Martin F."/>
            <person name="Silar P."/>
            <person name="Natvig D.O."/>
            <person name="Lalanne C."/>
            <person name="Gautier V."/>
            <person name="Ament-Velasquez S.L."/>
            <person name="Kruys A."/>
            <person name="Hutchinson M.I."/>
            <person name="Powell A.J."/>
            <person name="Barry K."/>
            <person name="Miller A.N."/>
            <person name="Grigoriev I.V."/>
            <person name="Debuchy R."/>
            <person name="Gladieux P."/>
            <person name="Hiltunen Thoren M."/>
            <person name="Johannesson H."/>
        </authorList>
    </citation>
    <scope>NUCLEOTIDE SEQUENCE</scope>
    <source>
        <strain evidence="5">CBS 103.79</strain>
    </source>
</reference>
<reference evidence="5" key="2">
    <citation type="submission" date="2023-05" db="EMBL/GenBank/DDBJ databases">
        <authorList>
            <consortium name="Lawrence Berkeley National Laboratory"/>
            <person name="Steindorff A."/>
            <person name="Hensen N."/>
            <person name="Bonometti L."/>
            <person name="Westerberg I."/>
            <person name="Brannstrom I.O."/>
            <person name="Guillou S."/>
            <person name="Cros-Aarteil S."/>
            <person name="Calhoun S."/>
            <person name="Haridas S."/>
            <person name="Kuo A."/>
            <person name="Mondo S."/>
            <person name="Pangilinan J."/>
            <person name="Riley R."/>
            <person name="Labutti K."/>
            <person name="Andreopoulos B."/>
            <person name="Lipzen A."/>
            <person name="Chen C."/>
            <person name="Yanf M."/>
            <person name="Daum C."/>
            <person name="Ng V."/>
            <person name="Clum A."/>
            <person name="Ohm R."/>
            <person name="Martin F."/>
            <person name="Silar P."/>
            <person name="Natvig D."/>
            <person name="Lalanne C."/>
            <person name="Gautier V."/>
            <person name="Ament-Velasquez S.L."/>
            <person name="Kruys A."/>
            <person name="Hutchinson M.I."/>
            <person name="Powell A.J."/>
            <person name="Barry K."/>
            <person name="Miller A.N."/>
            <person name="Grigoriev I.V."/>
            <person name="Debuchy R."/>
            <person name="Gladieux P."/>
            <person name="Thoren M.H."/>
            <person name="Johannesson H."/>
        </authorList>
    </citation>
    <scope>NUCLEOTIDE SEQUENCE</scope>
    <source>
        <strain evidence="5">CBS 103.79</strain>
    </source>
</reference>
<dbReference type="EMBL" id="MU855587">
    <property type="protein sequence ID" value="KAK3901343.1"/>
    <property type="molecule type" value="Genomic_DNA"/>
</dbReference>
<evidence type="ECO:0000259" key="4">
    <source>
        <dbReference type="PROSITE" id="PS50127"/>
    </source>
</evidence>
<dbReference type="SMART" id="SM00212">
    <property type="entry name" value="UBCc"/>
    <property type="match status" value="1"/>
</dbReference>
<dbReference type="AlphaFoldDB" id="A0AAN6MK45"/>
<dbReference type="PANTHER" id="PTHR46116:SF15">
    <property type="entry name" value="(E3-INDEPENDENT) E2 UBIQUITIN-CONJUGATING ENZYME"/>
    <property type="match status" value="1"/>
</dbReference>
<keyword evidence="6" id="KW-1185">Reference proteome</keyword>
<dbReference type="Pfam" id="PF00179">
    <property type="entry name" value="UQ_con"/>
    <property type="match status" value="1"/>
</dbReference>
<comment type="caution">
    <text evidence="5">The sequence shown here is derived from an EMBL/GenBank/DDBJ whole genome shotgun (WGS) entry which is preliminary data.</text>
</comment>
<dbReference type="InterPro" id="IPR000608">
    <property type="entry name" value="UBC"/>
</dbReference>
<dbReference type="PROSITE" id="PS50127">
    <property type="entry name" value="UBC_2"/>
    <property type="match status" value="1"/>
</dbReference>
<dbReference type="CDD" id="cd08368">
    <property type="entry name" value="LIM"/>
    <property type="match status" value="1"/>
</dbReference>
<proteinExistence type="predicted"/>
<feature type="region of interest" description="Disordered" evidence="3">
    <location>
        <begin position="155"/>
        <end position="221"/>
    </location>
</feature>
<dbReference type="GO" id="GO:0061631">
    <property type="term" value="F:ubiquitin conjugating enzyme activity"/>
    <property type="evidence" value="ECO:0007669"/>
    <property type="project" value="TreeGrafter"/>
</dbReference>
<keyword evidence="1" id="KW-0808">Transferase</keyword>
<feature type="region of interest" description="Disordered" evidence="3">
    <location>
        <begin position="739"/>
        <end position="763"/>
    </location>
</feature>
<feature type="compositionally biased region" description="Polar residues" evidence="3">
    <location>
        <begin position="211"/>
        <end position="221"/>
    </location>
</feature>
<feature type="region of interest" description="Disordered" evidence="3">
    <location>
        <begin position="803"/>
        <end position="823"/>
    </location>
</feature>
<dbReference type="SUPFAM" id="SSF54495">
    <property type="entry name" value="UBC-like"/>
    <property type="match status" value="1"/>
</dbReference>
<feature type="compositionally biased region" description="Polar residues" evidence="3">
    <location>
        <begin position="172"/>
        <end position="182"/>
    </location>
</feature>
<dbReference type="Proteomes" id="UP001303889">
    <property type="component" value="Unassembled WGS sequence"/>
</dbReference>
<accession>A0AAN6MK45</accession>
<protein>
    <recommendedName>
        <fullName evidence="4">UBC core domain-containing protein</fullName>
    </recommendedName>
</protein>
<organism evidence="5 6">
    <name type="scientific">Staphylotrichum tortipilum</name>
    <dbReference type="NCBI Taxonomy" id="2831512"/>
    <lineage>
        <taxon>Eukaryota</taxon>
        <taxon>Fungi</taxon>
        <taxon>Dikarya</taxon>
        <taxon>Ascomycota</taxon>
        <taxon>Pezizomycotina</taxon>
        <taxon>Sordariomycetes</taxon>
        <taxon>Sordariomycetidae</taxon>
        <taxon>Sordariales</taxon>
        <taxon>Chaetomiaceae</taxon>
        <taxon>Staphylotrichum</taxon>
    </lineage>
</organism>
<gene>
    <name evidence="5" type="ORF">C8A05DRAFT_16463</name>
</gene>